<organism evidence="1 2">
    <name type="scientific">Lineolata rhizophorae</name>
    <dbReference type="NCBI Taxonomy" id="578093"/>
    <lineage>
        <taxon>Eukaryota</taxon>
        <taxon>Fungi</taxon>
        <taxon>Dikarya</taxon>
        <taxon>Ascomycota</taxon>
        <taxon>Pezizomycotina</taxon>
        <taxon>Dothideomycetes</taxon>
        <taxon>Dothideomycetes incertae sedis</taxon>
        <taxon>Lineolatales</taxon>
        <taxon>Lineolataceae</taxon>
        <taxon>Lineolata</taxon>
    </lineage>
</organism>
<proteinExistence type="predicted"/>
<dbReference type="EMBL" id="MU001703">
    <property type="protein sequence ID" value="KAF2452805.1"/>
    <property type="molecule type" value="Genomic_DNA"/>
</dbReference>
<dbReference type="Proteomes" id="UP000799766">
    <property type="component" value="Unassembled WGS sequence"/>
</dbReference>
<name>A0A6A6NM49_9PEZI</name>
<keyword evidence="2" id="KW-1185">Reference proteome</keyword>
<protein>
    <submittedName>
        <fullName evidence="1">Uncharacterized protein</fullName>
    </submittedName>
</protein>
<accession>A0A6A6NM49</accession>
<dbReference type="AlphaFoldDB" id="A0A6A6NM49"/>
<reference evidence="1" key="1">
    <citation type="journal article" date="2020" name="Stud. Mycol.">
        <title>101 Dothideomycetes genomes: a test case for predicting lifestyles and emergence of pathogens.</title>
        <authorList>
            <person name="Haridas S."/>
            <person name="Albert R."/>
            <person name="Binder M."/>
            <person name="Bloem J."/>
            <person name="Labutti K."/>
            <person name="Salamov A."/>
            <person name="Andreopoulos B."/>
            <person name="Baker S."/>
            <person name="Barry K."/>
            <person name="Bills G."/>
            <person name="Bluhm B."/>
            <person name="Cannon C."/>
            <person name="Castanera R."/>
            <person name="Culley D."/>
            <person name="Daum C."/>
            <person name="Ezra D."/>
            <person name="Gonzalez J."/>
            <person name="Henrissat B."/>
            <person name="Kuo A."/>
            <person name="Liang C."/>
            <person name="Lipzen A."/>
            <person name="Lutzoni F."/>
            <person name="Magnuson J."/>
            <person name="Mondo S."/>
            <person name="Nolan M."/>
            <person name="Ohm R."/>
            <person name="Pangilinan J."/>
            <person name="Park H.-J."/>
            <person name="Ramirez L."/>
            <person name="Alfaro M."/>
            <person name="Sun H."/>
            <person name="Tritt A."/>
            <person name="Yoshinaga Y."/>
            <person name="Zwiers L.-H."/>
            <person name="Turgeon B."/>
            <person name="Goodwin S."/>
            <person name="Spatafora J."/>
            <person name="Crous P."/>
            <person name="Grigoriev I."/>
        </authorList>
    </citation>
    <scope>NUCLEOTIDE SEQUENCE</scope>
    <source>
        <strain evidence="1">ATCC 16933</strain>
    </source>
</reference>
<evidence type="ECO:0000313" key="2">
    <source>
        <dbReference type="Proteomes" id="UP000799766"/>
    </source>
</evidence>
<sequence>MGKVRPWLSLSRHRASHVRGTIYTYSVPRRLLTFSFFWHLSHVRDAGPAPFCPRSARRESASFLLSHFLPLREEASRQRVRFRGRRSHTGPPARARARAGWAMLDSAAVAVCSARHSQINAYAPCHVCSKHVTVRARAEKRAVAVSSWLGTLIAPLGSRAFTRTLLERGPSRRCGEK</sequence>
<evidence type="ECO:0000313" key="1">
    <source>
        <dbReference type="EMBL" id="KAF2452805.1"/>
    </source>
</evidence>
<gene>
    <name evidence="1" type="ORF">BDY21DRAFT_151960</name>
</gene>